<sequence length="169" mass="18253">MKTYVYKRIRSPTRTEVTRKAHLMFTKVLIPAAALALLAGVAAAETYTVEMLNRGEAGAMVFEPAFLQAQPGDTITFVPTDRSHNSATIGELLPEGAEPWDGAINEEVTVTLTEEGLYAYQCDPHAAMGMVGLIQVGAPTNLEEVTAAADDLRGKAKNRMTELLTQVTE</sequence>
<feature type="binding site" evidence="9">
    <location>
        <position position="84"/>
    </location>
    <ligand>
        <name>Cu cation</name>
        <dbReference type="ChEBI" id="CHEBI:23378"/>
    </ligand>
</feature>
<evidence type="ECO:0000256" key="8">
    <source>
        <dbReference type="NCBIfam" id="TIGR02375"/>
    </source>
</evidence>
<gene>
    <name evidence="11" type="ORF">C8D95_10613</name>
</gene>
<keyword evidence="6" id="KW-0249">Electron transport</keyword>
<dbReference type="InterPro" id="IPR012745">
    <property type="entry name" value="Pseudoazurin"/>
</dbReference>
<dbReference type="PROSITE" id="PS00196">
    <property type="entry name" value="COPPER_BLUE"/>
    <property type="match status" value="1"/>
</dbReference>
<dbReference type="InterPro" id="IPR008972">
    <property type="entry name" value="Cupredoxin"/>
</dbReference>
<comment type="caution">
    <text evidence="11">The sequence shown here is derived from an EMBL/GenBank/DDBJ whole genome shotgun (WGS) entry which is preliminary data.</text>
</comment>
<dbReference type="SUPFAM" id="SSF49503">
    <property type="entry name" value="Cupredoxins"/>
    <property type="match status" value="1"/>
</dbReference>
<dbReference type="InterPro" id="IPR000923">
    <property type="entry name" value="BlueCu_1"/>
</dbReference>
<evidence type="ECO:0000256" key="5">
    <source>
        <dbReference type="ARBA" id="ARBA00022764"/>
    </source>
</evidence>
<keyword evidence="3" id="KW-0813">Transport</keyword>
<organism evidence="11 12">
    <name type="scientific">Silicimonas algicola</name>
    <dbReference type="NCBI Taxonomy" id="1826607"/>
    <lineage>
        <taxon>Bacteria</taxon>
        <taxon>Pseudomonadati</taxon>
        <taxon>Pseudomonadota</taxon>
        <taxon>Alphaproteobacteria</taxon>
        <taxon>Rhodobacterales</taxon>
        <taxon>Paracoccaceae</taxon>
    </lineage>
</organism>
<feature type="binding site" evidence="9">
    <location>
        <position position="125"/>
    </location>
    <ligand>
        <name>Cu cation</name>
        <dbReference type="ChEBI" id="CHEBI:23378"/>
    </ligand>
</feature>
<keyword evidence="4 9" id="KW-0479">Metal-binding</keyword>
<evidence type="ECO:0000256" key="1">
    <source>
        <dbReference type="ARBA" id="ARBA00004418"/>
    </source>
</evidence>
<dbReference type="Gene3D" id="2.60.40.420">
    <property type="entry name" value="Cupredoxins - blue copper proteins"/>
    <property type="match status" value="1"/>
</dbReference>
<proteinExistence type="predicted"/>
<feature type="binding site" evidence="9">
    <location>
        <position position="130"/>
    </location>
    <ligand>
        <name>Cu cation</name>
        <dbReference type="ChEBI" id="CHEBI:23378"/>
    </ligand>
</feature>
<dbReference type="PRINTS" id="PR00156">
    <property type="entry name" value="COPPERBLUE"/>
</dbReference>
<protein>
    <recommendedName>
        <fullName evidence="2 8">Pseudoazurin</fullName>
    </recommendedName>
</protein>
<dbReference type="InterPro" id="IPR002386">
    <property type="entry name" value="Amicyanin/Pseudoazurin"/>
</dbReference>
<evidence type="ECO:0000256" key="6">
    <source>
        <dbReference type="ARBA" id="ARBA00022982"/>
    </source>
</evidence>
<keyword evidence="5" id="KW-0574">Periplasm</keyword>
<keyword evidence="12" id="KW-1185">Reference proteome</keyword>
<evidence type="ECO:0000256" key="9">
    <source>
        <dbReference type="PIRSR" id="PIRSR602386-1"/>
    </source>
</evidence>
<dbReference type="AlphaFoldDB" id="A0A316G467"/>
<dbReference type="CDD" id="cd04218">
    <property type="entry name" value="Pseudoazurin"/>
    <property type="match status" value="1"/>
</dbReference>
<comment type="subcellular location">
    <subcellularLocation>
        <location evidence="1">Periplasm</location>
    </subcellularLocation>
</comment>
<feature type="domain" description="Blue (type 1) copper" evidence="10">
    <location>
        <begin position="50"/>
        <end position="136"/>
    </location>
</feature>
<dbReference type="Proteomes" id="UP000245390">
    <property type="component" value="Unassembled WGS sequence"/>
</dbReference>
<name>A0A316G467_9RHOB</name>
<dbReference type="GO" id="GO:0042597">
    <property type="term" value="C:periplasmic space"/>
    <property type="evidence" value="ECO:0007669"/>
    <property type="project" value="UniProtKB-SubCell"/>
</dbReference>
<accession>A0A316G467</accession>
<evidence type="ECO:0000313" key="11">
    <source>
        <dbReference type="EMBL" id="PWK55618.1"/>
    </source>
</evidence>
<dbReference type="EMBL" id="QGGV01000006">
    <property type="protein sequence ID" value="PWK55618.1"/>
    <property type="molecule type" value="Genomic_DNA"/>
</dbReference>
<dbReference type="Pfam" id="PF00127">
    <property type="entry name" value="Copper-bind"/>
    <property type="match status" value="1"/>
</dbReference>
<dbReference type="NCBIfam" id="TIGR02375">
    <property type="entry name" value="pseudoazurin"/>
    <property type="match status" value="1"/>
</dbReference>
<feature type="binding site" evidence="9">
    <location>
        <position position="122"/>
    </location>
    <ligand>
        <name>Cu cation</name>
        <dbReference type="ChEBI" id="CHEBI:23378"/>
    </ligand>
</feature>
<dbReference type="InterPro" id="IPR001235">
    <property type="entry name" value="Copper_blue_Plastocyanin"/>
</dbReference>
<evidence type="ECO:0000256" key="4">
    <source>
        <dbReference type="ARBA" id="ARBA00022723"/>
    </source>
</evidence>
<dbReference type="PRINTS" id="PR00155">
    <property type="entry name" value="AMICYANIN"/>
</dbReference>
<dbReference type="GO" id="GO:0005507">
    <property type="term" value="F:copper ion binding"/>
    <property type="evidence" value="ECO:0007669"/>
    <property type="project" value="UniProtKB-UniRule"/>
</dbReference>
<evidence type="ECO:0000256" key="3">
    <source>
        <dbReference type="ARBA" id="ARBA00022448"/>
    </source>
</evidence>
<comment type="cofactor">
    <cofactor evidence="9">
        <name>Cu cation</name>
        <dbReference type="ChEBI" id="CHEBI:23378"/>
    </cofactor>
    <text evidence="9">Binds 1 copper ion per subunit.</text>
</comment>
<dbReference type="InterPro" id="IPR028871">
    <property type="entry name" value="BlueCu_1_BS"/>
</dbReference>
<dbReference type="GO" id="GO:0009055">
    <property type="term" value="F:electron transfer activity"/>
    <property type="evidence" value="ECO:0007669"/>
    <property type="project" value="InterPro"/>
</dbReference>
<evidence type="ECO:0000259" key="10">
    <source>
        <dbReference type="Pfam" id="PF00127"/>
    </source>
</evidence>
<evidence type="ECO:0000256" key="2">
    <source>
        <dbReference type="ARBA" id="ARBA00016984"/>
    </source>
</evidence>
<reference evidence="11 12" key="1">
    <citation type="submission" date="2018-05" db="EMBL/GenBank/DDBJ databases">
        <title>Genomic Encyclopedia of Type Strains, Phase IV (KMG-IV): sequencing the most valuable type-strain genomes for metagenomic binning, comparative biology and taxonomic classification.</title>
        <authorList>
            <person name="Goeker M."/>
        </authorList>
    </citation>
    <scope>NUCLEOTIDE SEQUENCE [LARGE SCALE GENOMIC DNA]</scope>
    <source>
        <strain evidence="11 12">DSM 103371</strain>
    </source>
</reference>
<evidence type="ECO:0000313" key="12">
    <source>
        <dbReference type="Proteomes" id="UP000245390"/>
    </source>
</evidence>
<evidence type="ECO:0000256" key="7">
    <source>
        <dbReference type="ARBA" id="ARBA00023008"/>
    </source>
</evidence>
<keyword evidence="7 9" id="KW-0186">Copper</keyword>